<proteinExistence type="predicted"/>
<dbReference type="HOGENOM" id="CLU_3366057_0_0_10"/>
<keyword evidence="2" id="KW-1185">Reference proteome</keyword>
<gene>
    <name evidence="1" type="ORF">NIASO_01380</name>
</gene>
<evidence type="ECO:0000313" key="1">
    <source>
        <dbReference type="EMBL" id="AHF17080.1"/>
    </source>
</evidence>
<dbReference type="STRING" id="929713.NIASO_01380"/>
<dbReference type="AlphaFoldDB" id="W0F202"/>
<dbReference type="EMBL" id="CP007035">
    <property type="protein sequence ID" value="AHF17080.1"/>
    <property type="molecule type" value="Genomic_DNA"/>
</dbReference>
<sequence length="35" mass="3936">MTRIGTDLFCSAMISVEIYGIFIIDTRCYDTDISA</sequence>
<dbReference type="Proteomes" id="UP000003586">
    <property type="component" value="Chromosome"/>
</dbReference>
<dbReference type="KEGG" id="nso:NIASO_01380"/>
<evidence type="ECO:0000313" key="2">
    <source>
        <dbReference type="Proteomes" id="UP000003586"/>
    </source>
</evidence>
<organism evidence="1 2">
    <name type="scientific">Niabella soli DSM 19437</name>
    <dbReference type="NCBI Taxonomy" id="929713"/>
    <lineage>
        <taxon>Bacteria</taxon>
        <taxon>Pseudomonadati</taxon>
        <taxon>Bacteroidota</taxon>
        <taxon>Chitinophagia</taxon>
        <taxon>Chitinophagales</taxon>
        <taxon>Chitinophagaceae</taxon>
        <taxon>Niabella</taxon>
    </lineage>
</organism>
<accession>W0F202</accession>
<name>W0F202_9BACT</name>
<protein>
    <submittedName>
        <fullName evidence="1">Uncharacterized protein</fullName>
    </submittedName>
</protein>
<reference evidence="1 2" key="1">
    <citation type="submission" date="2013-12" db="EMBL/GenBank/DDBJ databases">
        <authorList>
            <consortium name="DOE Joint Genome Institute"/>
            <person name="Eisen J."/>
            <person name="Huntemann M."/>
            <person name="Han J."/>
            <person name="Chen A."/>
            <person name="Kyrpides N."/>
            <person name="Mavromatis K."/>
            <person name="Markowitz V."/>
            <person name="Palaniappan K."/>
            <person name="Ivanova N."/>
            <person name="Schaumberg A."/>
            <person name="Pati A."/>
            <person name="Liolios K."/>
            <person name="Nordberg H.P."/>
            <person name="Cantor M.N."/>
            <person name="Hua S.X."/>
            <person name="Woyke T."/>
        </authorList>
    </citation>
    <scope>NUCLEOTIDE SEQUENCE [LARGE SCALE GENOMIC DNA]</scope>
    <source>
        <strain evidence="2">DSM 19437</strain>
    </source>
</reference>